<protein>
    <submittedName>
        <fullName evidence="1">CLUMA_CG004727, isoform A</fullName>
    </submittedName>
</protein>
<dbReference type="AlphaFoldDB" id="A0A1J1HSK6"/>
<proteinExistence type="predicted"/>
<name>A0A1J1HSK6_9DIPT</name>
<evidence type="ECO:0000313" key="2">
    <source>
        <dbReference type="Proteomes" id="UP000183832"/>
    </source>
</evidence>
<dbReference type="EMBL" id="CVRI01000020">
    <property type="protein sequence ID" value="CRK91039.1"/>
    <property type="molecule type" value="Genomic_DNA"/>
</dbReference>
<evidence type="ECO:0000313" key="1">
    <source>
        <dbReference type="EMBL" id="CRK91039.1"/>
    </source>
</evidence>
<accession>A0A1J1HSK6</accession>
<keyword evidence="2" id="KW-1185">Reference proteome</keyword>
<reference evidence="1 2" key="1">
    <citation type="submission" date="2015-04" db="EMBL/GenBank/DDBJ databases">
        <authorList>
            <person name="Syromyatnikov M.Y."/>
            <person name="Popov V.N."/>
        </authorList>
    </citation>
    <scope>NUCLEOTIDE SEQUENCE [LARGE SCALE GENOMIC DNA]</scope>
</reference>
<dbReference type="Proteomes" id="UP000183832">
    <property type="component" value="Unassembled WGS sequence"/>
</dbReference>
<organism evidence="1 2">
    <name type="scientific">Clunio marinus</name>
    <dbReference type="NCBI Taxonomy" id="568069"/>
    <lineage>
        <taxon>Eukaryota</taxon>
        <taxon>Metazoa</taxon>
        <taxon>Ecdysozoa</taxon>
        <taxon>Arthropoda</taxon>
        <taxon>Hexapoda</taxon>
        <taxon>Insecta</taxon>
        <taxon>Pterygota</taxon>
        <taxon>Neoptera</taxon>
        <taxon>Endopterygota</taxon>
        <taxon>Diptera</taxon>
        <taxon>Nematocera</taxon>
        <taxon>Chironomoidea</taxon>
        <taxon>Chironomidae</taxon>
        <taxon>Clunio</taxon>
    </lineage>
</organism>
<gene>
    <name evidence="1" type="ORF">CLUMA_CG004727</name>
</gene>
<sequence>MEIVPRPFFGFTHSARLFLFLQAHPASEFQCIQKRRKMLMKIRSESVHNVLLSTLTCVAEDFLRSQHK</sequence>